<gene>
    <name evidence="2" type="ORF">KKP3000_000952</name>
</gene>
<dbReference type="EMBL" id="JBDXSU010000017">
    <property type="protein sequence ID" value="MFB5192157.1"/>
    <property type="molecule type" value="Genomic_DNA"/>
</dbReference>
<evidence type="ECO:0000259" key="1">
    <source>
        <dbReference type="PROSITE" id="PS51186"/>
    </source>
</evidence>
<dbReference type="InterPro" id="IPR016181">
    <property type="entry name" value="Acyl_CoA_acyltransferase"/>
</dbReference>
<dbReference type="Proteomes" id="UP001579974">
    <property type="component" value="Unassembled WGS sequence"/>
</dbReference>
<dbReference type="RefSeq" id="WP_275472790.1">
    <property type="nucleotide sequence ID" value="NZ_CP162940.1"/>
</dbReference>
<dbReference type="InterPro" id="IPR050276">
    <property type="entry name" value="MshD_Acetyltransferase"/>
</dbReference>
<sequence length="174" mass="19967">MYSNWIIRRATLDDATGVARVHVDSWRTTYRGIVNDDFLASLSYAQSEERWQNRLQDHSSTYVMFVAEDNKGQIIGFADGGPERSGHSVYDGELYAIYLLEAYQRKGIGKQLFHSVVSHLIHHHFHEMLIWVLTDNPACRFYESMGGQIVDEKSSEIGAQTLSEVAYGWEFSLR</sequence>
<name>A0ABV5AIR0_9BACL</name>
<feature type="domain" description="N-acetyltransferase" evidence="1">
    <location>
        <begin position="5"/>
        <end position="174"/>
    </location>
</feature>
<dbReference type="SUPFAM" id="SSF55729">
    <property type="entry name" value="Acyl-CoA N-acyltransferases (Nat)"/>
    <property type="match status" value="1"/>
</dbReference>
<keyword evidence="3" id="KW-1185">Reference proteome</keyword>
<proteinExistence type="predicted"/>
<accession>A0ABV5AIR0</accession>
<dbReference type="Gene3D" id="3.40.630.30">
    <property type="match status" value="1"/>
</dbReference>
<dbReference type="InterPro" id="IPR000182">
    <property type="entry name" value="GNAT_dom"/>
</dbReference>
<evidence type="ECO:0000313" key="2">
    <source>
        <dbReference type="EMBL" id="MFB5192157.1"/>
    </source>
</evidence>
<organism evidence="2 3">
    <name type="scientific">Alicyclobacillus fastidiosus</name>
    <dbReference type="NCBI Taxonomy" id="392011"/>
    <lineage>
        <taxon>Bacteria</taxon>
        <taxon>Bacillati</taxon>
        <taxon>Bacillota</taxon>
        <taxon>Bacilli</taxon>
        <taxon>Bacillales</taxon>
        <taxon>Alicyclobacillaceae</taxon>
        <taxon>Alicyclobacillus</taxon>
    </lineage>
</organism>
<dbReference type="PANTHER" id="PTHR43617:SF30">
    <property type="entry name" value="HISTONE ACETYLTRANSFERASE"/>
    <property type="match status" value="1"/>
</dbReference>
<dbReference type="PROSITE" id="PS51186">
    <property type="entry name" value="GNAT"/>
    <property type="match status" value="1"/>
</dbReference>
<reference evidence="2 3" key="1">
    <citation type="journal article" date="2024" name="Int. J. Mol. Sci.">
        <title>Exploration of Alicyclobacillus spp. Genome in Search of Antibiotic Resistance.</title>
        <authorList>
            <person name="Bucka-Kolendo J."/>
            <person name="Kiousi D.E."/>
            <person name="Dekowska A."/>
            <person name="Mikolajczuk-Szczyrba A."/>
            <person name="Karadedos D.M."/>
            <person name="Michael P."/>
            <person name="Galanis A."/>
            <person name="Sokolowska B."/>
        </authorList>
    </citation>
    <scope>NUCLEOTIDE SEQUENCE [LARGE SCALE GENOMIC DNA]</scope>
    <source>
        <strain evidence="2 3">KKP 3000</strain>
    </source>
</reference>
<dbReference type="Pfam" id="PF00583">
    <property type="entry name" value="Acetyltransf_1"/>
    <property type="match status" value="1"/>
</dbReference>
<dbReference type="PANTHER" id="PTHR43617">
    <property type="entry name" value="L-AMINO ACID N-ACETYLTRANSFERASE"/>
    <property type="match status" value="1"/>
</dbReference>
<protein>
    <submittedName>
        <fullName evidence="2">GNAT family N-acetyltransferase</fullName>
    </submittedName>
</protein>
<evidence type="ECO:0000313" key="3">
    <source>
        <dbReference type="Proteomes" id="UP001579974"/>
    </source>
</evidence>
<comment type="caution">
    <text evidence="2">The sequence shown here is derived from an EMBL/GenBank/DDBJ whole genome shotgun (WGS) entry which is preliminary data.</text>
</comment>
<dbReference type="CDD" id="cd04301">
    <property type="entry name" value="NAT_SF"/>
    <property type="match status" value="1"/>
</dbReference>